<dbReference type="PRINTS" id="PR00368">
    <property type="entry name" value="FADPNR"/>
</dbReference>
<dbReference type="GO" id="GO:0005737">
    <property type="term" value="C:cytoplasm"/>
    <property type="evidence" value="ECO:0007669"/>
    <property type="project" value="TreeGrafter"/>
</dbReference>
<keyword evidence="4" id="KW-0560">Oxidoreductase</keyword>
<keyword evidence="8" id="KW-1185">Reference proteome</keyword>
<comment type="similarity">
    <text evidence="1">Belongs to the FAD-dependent oxidoreductase family.</text>
</comment>
<dbReference type="PANTHER" id="PTHR43735">
    <property type="entry name" value="APOPTOSIS-INDUCING FACTOR 1"/>
    <property type="match status" value="1"/>
</dbReference>
<dbReference type="InterPro" id="IPR023753">
    <property type="entry name" value="FAD/NAD-binding_dom"/>
</dbReference>
<evidence type="ECO:0000256" key="3">
    <source>
        <dbReference type="ARBA" id="ARBA00022827"/>
    </source>
</evidence>
<comment type="function">
    <text evidence="5">Putative FAD-dependent oxidoreductase.</text>
</comment>
<dbReference type="FunFam" id="3.50.50.100:FF:000006">
    <property type="entry name" value="apoptosis-inducing factor 2"/>
    <property type="match status" value="1"/>
</dbReference>
<dbReference type="PRINTS" id="PR00411">
    <property type="entry name" value="PNDRDTASEI"/>
</dbReference>
<dbReference type="SUPFAM" id="SSF51905">
    <property type="entry name" value="FAD/NAD(P)-binding domain"/>
    <property type="match status" value="1"/>
</dbReference>
<evidence type="ECO:0000313" key="7">
    <source>
        <dbReference type="EMBL" id="KZV55265.1"/>
    </source>
</evidence>
<evidence type="ECO:0000256" key="5">
    <source>
        <dbReference type="ARBA" id="ARBA00057036"/>
    </source>
</evidence>
<dbReference type="GO" id="GO:0050660">
    <property type="term" value="F:flavin adenine dinucleotide binding"/>
    <property type="evidence" value="ECO:0007669"/>
    <property type="project" value="TreeGrafter"/>
</dbReference>
<proteinExistence type="inferred from homology"/>
<dbReference type="PANTHER" id="PTHR43735:SF3">
    <property type="entry name" value="FERROPTOSIS SUPPRESSOR PROTEIN 1"/>
    <property type="match status" value="1"/>
</dbReference>
<sequence length="404" mass="43260">MERLSGEKKRVVVVGGGAGGSLIAKTLQNDADVFLVDTSVCYLLLSIPSHCFLAIGASRNAGYLNAGYLNAGLPFLAGISSISLRKEYLELPWANLRAMVEPSFAERSVINHSEYLPNVQIITSAATGITEHDVLTAQGRSIGYDYLVVATGHVHDGGFTKAERLQYFQAEQEKIKSANSVLIIGGGPTGVELAGEICVDFPDKKVQLVHRGSSLLEFIGEKAGQKALNWLTSKKVEVILGQSVKLNSKTDGVYETSGGEKIVADCHFLCVGQGVGSSWLRQTILKDSLDTEGRLMVDANLLVKGHPNVFGIGDITDVPELKLGYLAHNQALVAAKNLKLLMSGGGKTNLSRYTPAQPAAVVSLGRRDGIMRFRCLTLSGRIPGMIKSGDMFVGKSRRELGLSS</sequence>
<evidence type="ECO:0000313" key="8">
    <source>
        <dbReference type="Proteomes" id="UP000250235"/>
    </source>
</evidence>
<evidence type="ECO:0000256" key="1">
    <source>
        <dbReference type="ARBA" id="ARBA00006442"/>
    </source>
</evidence>
<evidence type="ECO:0000259" key="6">
    <source>
        <dbReference type="Pfam" id="PF07992"/>
    </source>
</evidence>
<dbReference type="Proteomes" id="UP000250235">
    <property type="component" value="Unassembled WGS sequence"/>
</dbReference>
<dbReference type="Gene3D" id="3.50.50.100">
    <property type="match status" value="1"/>
</dbReference>
<protein>
    <submittedName>
        <fullName evidence="7">Apoptosis-inducing factorA-like</fullName>
    </submittedName>
</protein>
<dbReference type="OrthoDB" id="202203at2759"/>
<feature type="domain" description="FAD/NAD(P)-binding" evidence="6">
    <location>
        <begin position="10"/>
        <end position="327"/>
    </location>
</feature>
<evidence type="ECO:0000256" key="4">
    <source>
        <dbReference type="ARBA" id="ARBA00023002"/>
    </source>
</evidence>
<dbReference type="EMBL" id="KQ988979">
    <property type="protein sequence ID" value="KZV55265.1"/>
    <property type="molecule type" value="Genomic_DNA"/>
</dbReference>
<keyword evidence="3" id="KW-0274">FAD</keyword>
<gene>
    <name evidence="7" type="ORF">F511_06742</name>
</gene>
<dbReference type="Pfam" id="PF07992">
    <property type="entry name" value="Pyr_redox_2"/>
    <property type="match status" value="1"/>
</dbReference>
<organism evidence="7 8">
    <name type="scientific">Dorcoceras hygrometricum</name>
    <dbReference type="NCBI Taxonomy" id="472368"/>
    <lineage>
        <taxon>Eukaryota</taxon>
        <taxon>Viridiplantae</taxon>
        <taxon>Streptophyta</taxon>
        <taxon>Embryophyta</taxon>
        <taxon>Tracheophyta</taxon>
        <taxon>Spermatophyta</taxon>
        <taxon>Magnoliopsida</taxon>
        <taxon>eudicotyledons</taxon>
        <taxon>Gunneridae</taxon>
        <taxon>Pentapetalae</taxon>
        <taxon>asterids</taxon>
        <taxon>lamiids</taxon>
        <taxon>Lamiales</taxon>
        <taxon>Gesneriaceae</taxon>
        <taxon>Didymocarpoideae</taxon>
        <taxon>Trichosporeae</taxon>
        <taxon>Loxocarpinae</taxon>
        <taxon>Dorcoceras</taxon>
    </lineage>
</organism>
<reference evidence="7 8" key="1">
    <citation type="journal article" date="2015" name="Proc. Natl. Acad. Sci. U.S.A.">
        <title>The resurrection genome of Boea hygrometrica: A blueprint for survival of dehydration.</title>
        <authorList>
            <person name="Xiao L."/>
            <person name="Yang G."/>
            <person name="Zhang L."/>
            <person name="Yang X."/>
            <person name="Zhao S."/>
            <person name="Ji Z."/>
            <person name="Zhou Q."/>
            <person name="Hu M."/>
            <person name="Wang Y."/>
            <person name="Chen M."/>
            <person name="Xu Y."/>
            <person name="Jin H."/>
            <person name="Xiao X."/>
            <person name="Hu G."/>
            <person name="Bao F."/>
            <person name="Hu Y."/>
            <person name="Wan P."/>
            <person name="Li L."/>
            <person name="Deng X."/>
            <person name="Kuang T."/>
            <person name="Xiang C."/>
            <person name="Zhu J.K."/>
            <person name="Oliver M.J."/>
            <person name="He Y."/>
        </authorList>
    </citation>
    <scope>NUCLEOTIDE SEQUENCE [LARGE SCALE GENOMIC DNA]</scope>
    <source>
        <strain evidence="8">cv. XS01</strain>
    </source>
</reference>
<keyword evidence="2" id="KW-0285">Flavoprotein</keyword>
<dbReference type="AlphaFoldDB" id="A0A2Z7D758"/>
<evidence type="ECO:0000256" key="2">
    <source>
        <dbReference type="ARBA" id="ARBA00022630"/>
    </source>
</evidence>
<name>A0A2Z7D758_9LAMI</name>
<dbReference type="GO" id="GO:0004174">
    <property type="term" value="F:electron-transferring-flavoprotein dehydrogenase activity"/>
    <property type="evidence" value="ECO:0007669"/>
    <property type="project" value="TreeGrafter"/>
</dbReference>
<dbReference type="InterPro" id="IPR036188">
    <property type="entry name" value="FAD/NAD-bd_sf"/>
</dbReference>
<accession>A0A2Z7D758</accession>